<dbReference type="Gene3D" id="3.30.420.10">
    <property type="entry name" value="Ribonuclease H-like superfamily/Ribonuclease H"/>
    <property type="match status" value="1"/>
</dbReference>
<keyword evidence="3" id="KW-1185">Reference proteome</keyword>
<proteinExistence type="predicted"/>
<dbReference type="Pfam" id="PF13358">
    <property type="entry name" value="DDE_3"/>
    <property type="match status" value="1"/>
</dbReference>
<dbReference type="Proteomes" id="UP000499080">
    <property type="component" value="Unassembled WGS sequence"/>
</dbReference>
<accession>A0A4Y2LAY6</accession>
<name>A0A4Y2LAY6_ARAVE</name>
<dbReference type="InterPro" id="IPR038717">
    <property type="entry name" value="Tc1-like_DDE_dom"/>
</dbReference>
<evidence type="ECO:0000313" key="2">
    <source>
        <dbReference type="EMBL" id="GBN11871.1"/>
    </source>
</evidence>
<protein>
    <recommendedName>
        <fullName evidence="1">Tc1-like transposase DDE domain-containing protein</fullName>
    </recommendedName>
</protein>
<feature type="domain" description="Tc1-like transposase DDE" evidence="1">
    <location>
        <begin position="15"/>
        <end position="64"/>
    </location>
</feature>
<dbReference type="InterPro" id="IPR036397">
    <property type="entry name" value="RNaseH_sf"/>
</dbReference>
<dbReference type="AlphaFoldDB" id="A0A4Y2LAY6"/>
<evidence type="ECO:0000313" key="3">
    <source>
        <dbReference type="Proteomes" id="UP000499080"/>
    </source>
</evidence>
<comment type="caution">
    <text evidence="2">The sequence shown here is derived from an EMBL/GenBank/DDBJ whole genome shotgun (WGS) entry which is preliminary data.</text>
</comment>
<reference evidence="2 3" key="1">
    <citation type="journal article" date="2019" name="Sci. Rep.">
        <title>Orb-weaving spider Araneus ventricosus genome elucidates the spidroin gene catalogue.</title>
        <authorList>
            <person name="Kono N."/>
            <person name="Nakamura H."/>
            <person name="Ohtoshi R."/>
            <person name="Moran D.A.P."/>
            <person name="Shinohara A."/>
            <person name="Yoshida Y."/>
            <person name="Fujiwara M."/>
            <person name="Mori M."/>
            <person name="Tomita M."/>
            <person name="Arakawa K."/>
        </authorList>
    </citation>
    <scope>NUCLEOTIDE SEQUENCE [LARGE SCALE GENOMIC DNA]</scope>
</reference>
<dbReference type="GO" id="GO:0003676">
    <property type="term" value="F:nucleic acid binding"/>
    <property type="evidence" value="ECO:0007669"/>
    <property type="project" value="InterPro"/>
</dbReference>
<sequence length="91" mass="10488">MAIMFSYGDGHFQRDTAPCHRARSVTYCLEEYQSEFKLLPCPAQSPDFNPKEPLWDEVEKSLRSLEMPPSNLAQFRAAIMSAWASIPQQRH</sequence>
<gene>
    <name evidence="2" type="ORF">AVEN_264556_1</name>
</gene>
<evidence type="ECO:0000259" key="1">
    <source>
        <dbReference type="Pfam" id="PF13358"/>
    </source>
</evidence>
<organism evidence="2 3">
    <name type="scientific">Araneus ventricosus</name>
    <name type="common">Orbweaver spider</name>
    <name type="synonym">Epeira ventricosa</name>
    <dbReference type="NCBI Taxonomy" id="182803"/>
    <lineage>
        <taxon>Eukaryota</taxon>
        <taxon>Metazoa</taxon>
        <taxon>Ecdysozoa</taxon>
        <taxon>Arthropoda</taxon>
        <taxon>Chelicerata</taxon>
        <taxon>Arachnida</taxon>
        <taxon>Araneae</taxon>
        <taxon>Araneomorphae</taxon>
        <taxon>Entelegynae</taxon>
        <taxon>Araneoidea</taxon>
        <taxon>Araneidae</taxon>
        <taxon>Araneus</taxon>
    </lineage>
</organism>
<dbReference type="EMBL" id="BGPR01005619">
    <property type="protein sequence ID" value="GBN11871.1"/>
    <property type="molecule type" value="Genomic_DNA"/>
</dbReference>
<dbReference type="OrthoDB" id="6435879at2759"/>